<evidence type="ECO:0000256" key="5">
    <source>
        <dbReference type="SAM" id="SignalP"/>
    </source>
</evidence>
<name>A0ABP1RN75_9HEXA</name>
<evidence type="ECO:0000259" key="6">
    <source>
        <dbReference type="Pfam" id="PF00151"/>
    </source>
</evidence>
<evidence type="ECO:0000256" key="1">
    <source>
        <dbReference type="ARBA" id="ARBA00004613"/>
    </source>
</evidence>
<accession>A0ABP1RN75</accession>
<gene>
    <name evidence="7" type="ORF">ODALV1_LOCUS24165</name>
</gene>
<evidence type="ECO:0000313" key="7">
    <source>
        <dbReference type="EMBL" id="CAL8131408.1"/>
    </source>
</evidence>
<feature type="signal peptide" evidence="5">
    <location>
        <begin position="1"/>
        <end position="19"/>
    </location>
</feature>
<dbReference type="EMBL" id="CAXLJM020000088">
    <property type="protein sequence ID" value="CAL8131408.1"/>
    <property type="molecule type" value="Genomic_DNA"/>
</dbReference>
<organism evidence="7 8">
    <name type="scientific">Orchesella dallaii</name>
    <dbReference type="NCBI Taxonomy" id="48710"/>
    <lineage>
        <taxon>Eukaryota</taxon>
        <taxon>Metazoa</taxon>
        <taxon>Ecdysozoa</taxon>
        <taxon>Arthropoda</taxon>
        <taxon>Hexapoda</taxon>
        <taxon>Collembola</taxon>
        <taxon>Entomobryomorpha</taxon>
        <taxon>Entomobryoidea</taxon>
        <taxon>Orchesellidae</taxon>
        <taxon>Orchesellinae</taxon>
        <taxon>Orchesella</taxon>
    </lineage>
</organism>
<evidence type="ECO:0000256" key="4">
    <source>
        <dbReference type="RuleBase" id="RU004262"/>
    </source>
</evidence>
<evidence type="ECO:0000256" key="3">
    <source>
        <dbReference type="ARBA" id="ARBA00022525"/>
    </source>
</evidence>
<dbReference type="PANTHER" id="PTHR11610:SF173">
    <property type="entry name" value="LIPASE DOMAIN-CONTAINING PROTEIN-RELATED"/>
    <property type="match status" value="1"/>
</dbReference>
<keyword evidence="8" id="KW-1185">Reference proteome</keyword>
<keyword evidence="5" id="KW-0732">Signal</keyword>
<proteinExistence type="inferred from homology"/>
<reference evidence="7 8" key="1">
    <citation type="submission" date="2024-08" db="EMBL/GenBank/DDBJ databases">
        <authorList>
            <person name="Cucini C."/>
            <person name="Frati F."/>
        </authorList>
    </citation>
    <scope>NUCLEOTIDE SEQUENCE [LARGE SCALE GENOMIC DNA]</scope>
</reference>
<comment type="similarity">
    <text evidence="2 4">Belongs to the AB hydrolase superfamily. Lipase family.</text>
</comment>
<keyword evidence="3" id="KW-0964">Secreted</keyword>
<feature type="domain" description="Lipase" evidence="6">
    <location>
        <begin position="67"/>
        <end position="343"/>
    </location>
</feature>
<feature type="chain" id="PRO_5047478576" description="Lipase domain-containing protein" evidence="5">
    <location>
        <begin position="20"/>
        <end position="346"/>
    </location>
</feature>
<comment type="caution">
    <text evidence="7">The sequence shown here is derived from an EMBL/GenBank/DDBJ whole genome shotgun (WGS) entry which is preliminary data.</text>
</comment>
<dbReference type="PANTHER" id="PTHR11610">
    <property type="entry name" value="LIPASE"/>
    <property type="match status" value="1"/>
</dbReference>
<evidence type="ECO:0000313" key="8">
    <source>
        <dbReference type="Proteomes" id="UP001642540"/>
    </source>
</evidence>
<dbReference type="InterPro" id="IPR029058">
    <property type="entry name" value="AB_hydrolase_fold"/>
</dbReference>
<dbReference type="Gene3D" id="3.40.50.1820">
    <property type="entry name" value="alpha/beta hydrolase"/>
    <property type="match status" value="1"/>
</dbReference>
<dbReference type="PRINTS" id="PR00821">
    <property type="entry name" value="TAGLIPASE"/>
</dbReference>
<dbReference type="InterPro" id="IPR013818">
    <property type="entry name" value="Lipase"/>
</dbReference>
<evidence type="ECO:0000256" key="2">
    <source>
        <dbReference type="ARBA" id="ARBA00010701"/>
    </source>
</evidence>
<comment type="subcellular location">
    <subcellularLocation>
        <location evidence="1">Secreted</location>
    </subcellularLocation>
</comment>
<sequence length="346" mass="37434">MATTQFLVCLSLLFSCIFAYPAADYLTKQNFTSPTENEIFWFPNENGELVPAFLKGGPPKASLDAIEDDVEFWLYKNGQQPGVLIRPDCSDCLGNYVSGAPLVVISHGFSGDHLGFGDPYRNALSRLPGSTNVVFINWSKLAAAPWYETAANNVEPVGLYTARLLNFLIQRGLTSVNLIHFIGHSLGSHVANYAGMGLSGGKIGRISALDPALPLFGVREDHQRIDPTDASFVVVLHTAMGTLLDGGLAFTEPRGHADFYPNSGKNQPGCGVDAFGACSHGRANDFFVESIGSQSAFSSCKCNNWDEYSSGRCLCLDQEYMGWSTPSSARGLFYLRTNANPPYGQG</sequence>
<dbReference type="SUPFAM" id="SSF53474">
    <property type="entry name" value="alpha/beta-Hydrolases"/>
    <property type="match status" value="1"/>
</dbReference>
<dbReference type="Pfam" id="PF00151">
    <property type="entry name" value="Lipase"/>
    <property type="match status" value="1"/>
</dbReference>
<protein>
    <recommendedName>
        <fullName evidence="6">Lipase domain-containing protein</fullName>
    </recommendedName>
</protein>
<dbReference type="Proteomes" id="UP001642540">
    <property type="component" value="Unassembled WGS sequence"/>
</dbReference>
<dbReference type="InterPro" id="IPR000734">
    <property type="entry name" value="TAG_lipase"/>
</dbReference>